<dbReference type="PANTHER" id="PTHR43792">
    <property type="entry name" value="GNAT FAMILY, PUTATIVE (AFU_ORTHOLOGUE AFUA_3G00765)-RELATED-RELATED"/>
    <property type="match status" value="1"/>
</dbReference>
<dbReference type="InterPro" id="IPR016181">
    <property type="entry name" value="Acyl_CoA_acyltransferase"/>
</dbReference>
<dbReference type="Proteomes" id="UP000268033">
    <property type="component" value="Unassembled WGS sequence"/>
</dbReference>
<dbReference type="CDD" id="cd04301">
    <property type="entry name" value="NAT_SF"/>
    <property type="match status" value="1"/>
</dbReference>
<dbReference type="SUPFAM" id="SSF55729">
    <property type="entry name" value="Acyl-CoA N-acyltransferases (Nat)"/>
    <property type="match status" value="1"/>
</dbReference>
<dbReference type="STRING" id="584787.GCA_001247655_00296"/>
<accession>A0A3N1PNI3</accession>
<organism evidence="2 3">
    <name type="scientific">Gallaecimonas pentaromativorans</name>
    <dbReference type="NCBI Taxonomy" id="584787"/>
    <lineage>
        <taxon>Bacteria</taxon>
        <taxon>Pseudomonadati</taxon>
        <taxon>Pseudomonadota</taxon>
        <taxon>Gammaproteobacteria</taxon>
        <taxon>Enterobacterales</taxon>
        <taxon>Gallaecimonadaceae</taxon>
        <taxon>Gallaecimonas</taxon>
    </lineage>
</organism>
<dbReference type="Pfam" id="PF13302">
    <property type="entry name" value="Acetyltransf_3"/>
    <property type="match status" value="1"/>
</dbReference>
<dbReference type="Gene3D" id="3.40.630.30">
    <property type="match status" value="1"/>
</dbReference>
<dbReference type="PANTHER" id="PTHR43792:SF1">
    <property type="entry name" value="N-ACETYLTRANSFERASE DOMAIN-CONTAINING PROTEIN"/>
    <property type="match status" value="1"/>
</dbReference>
<dbReference type="InterPro" id="IPR051531">
    <property type="entry name" value="N-acetyltransferase"/>
</dbReference>
<evidence type="ECO:0000259" key="1">
    <source>
        <dbReference type="PROSITE" id="PS51186"/>
    </source>
</evidence>
<reference evidence="2 3" key="1">
    <citation type="submission" date="2018-11" db="EMBL/GenBank/DDBJ databases">
        <title>Genomic Encyclopedia of Type Strains, Phase IV (KMG-IV): sequencing the most valuable type-strain genomes for metagenomic binning, comparative biology and taxonomic classification.</title>
        <authorList>
            <person name="Goeker M."/>
        </authorList>
    </citation>
    <scope>NUCLEOTIDE SEQUENCE [LARGE SCALE GENOMIC DNA]</scope>
    <source>
        <strain evidence="2 3">DSM 21945</strain>
    </source>
</reference>
<keyword evidence="3" id="KW-1185">Reference proteome</keyword>
<sequence length="192" mass="21469">MSRSIYEGFATLYGQRVSISPLGKADLVAFTRYRAEPAIARYQGWQDYQLSDAEALFAGQCALPFPHPDSWYQLAIHDAGGELLGDLALHWLTAQEAEVGFTLAPASQGQGYASEALKLLLAWLFGQGCLSVTAAVDTRNVPSYRLLERCGFTRTSCHKDAAFFKGEWYSEYHYRLERHHWQGAGDKTSHKT</sequence>
<name>A0A3N1PNI3_9GAMM</name>
<dbReference type="RefSeq" id="WP_123421018.1">
    <property type="nucleotide sequence ID" value="NZ_RJUL01000003.1"/>
</dbReference>
<dbReference type="GO" id="GO:0016747">
    <property type="term" value="F:acyltransferase activity, transferring groups other than amino-acyl groups"/>
    <property type="evidence" value="ECO:0007669"/>
    <property type="project" value="InterPro"/>
</dbReference>
<keyword evidence="2" id="KW-0808">Transferase</keyword>
<dbReference type="PROSITE" id="PS51186">
    <property type="entry name" value="GNAT"/>
    <property type="match status" value="1"/>
</dbReference>
<gene>
    <name evidence="2" type="ORF">EDC28_103130</name>
</gene>
<protein>
    <submittedName>
        <fullName evidence="2">RimJ/RimL family protein N-acetyltransferase</fullName>
    </submittedName>
</protein>
<evidence type="ECO:0000313" key="2">
    <source>
        <dbReference type="EMBL" id="ROQ28537.1"/>
    </source>
</evidence>
<evidence type="ECO:0000313" key="3">
    <source>
        <dbReference type="Proteomes" id="UP000268033"/>
    </source>
</evidence>
<dbReference type="EMBL" id="RJUL01000003">
    <property type="protein sequence ID" value="ROQ28537.1"/>
    <property type="molecule type" value="Genomic_DNA"/>
</dbReference>
<dbReference type="InterPro" id="IPR000182">
    <property type="entry name" value="GNAT_dom"/>
</dbReference>
<feature type="domain" description="N-acetyltransferase" evidence="1">
    <location>
        <begin position="17"/>
        <end position="179"/>
    </location>
</feature>
<comment type="caution">
    <text evidence="2">The sequence shown here is derived from an EMBL/GenBank/DDBJ whole genome shotgun (WGS) entry which is preliminary data.</text>
</comment>
<dbReference type="AlphaFoldDB" id="A0A3N1PNI3"/>
<proteinExistence type="predicted"/>